<organism evidence="2">
    <name type="scientific">Anopheles marajoara</name>
    <dbReference type="NCBI Taxonomy" id="58244"/>
    <lineage>
        <taxon>Eukaryota</taxon>
        <taxon>Metazoa</taxon>
        <taxon>Ecdysozoa</taxon>
        <taxon>Arthropoda</taxon>
        <taxon>Hexapoda</taxon>
        <taxon>Insecta</taxon>
        <taxon>Pterygota</taxon>
        <taxon>Neoptera</taxon>
        <taxon>Endopterygota</taxon>
        <taxon>Diptera</taxon>
        <taxon>Nematocera</taxon>
        <taxon>Culicoidea</taxon>
        <taxon>Culicidae</taxon>
        <taxon>Anophelinae</taxon>
        <taxon>Anopheles</taxon>
    </lineage>
</organism>
<keyword evidence="1" id="KW-0732">Signal</keyword>
<sequence>MLQLLPCLLLHLAHHPSLSCGQSPPTVAGSHGQTDYVPPLPCYDAPSSQFRSYRQRHYDLGPPLHHRSAVQPAADRHRSFRLSLPCTPLPHAD</sequence>
<feature type="signal peptide" evidence="1">
    <location>
        <begin position="1"/>
        <end position="21"/>
    </location>
</feature>
<dbReference type="EMBL" id="GGFJ01012851">
    <property type="protein sequence ID" value="MBW61992.1"/>
    <property type="molecule type" value="Transcribed_RNA"/>
</dbReference>
<accession>A0A2M4C9H1</accession>
<feature type="chain" id="PRO_5014701655" evidence="1">
    <location>
        <begin position="22"/>
        <end position="93"/>
    </location>
</feature>
<dbReference type="AlphaFoldDB" id="A0A2M4C9H1"/>
<reference evidence="2" key="1">
    <citation type="submission" date="2018-01" db="EMBL/GenBank/DDBJ databases">
        <title>An insight into the sialome of Amazonian anophelines.</title>
        <authorList>
            <person name="Ribeiro J.M."/>
            <person name="Scarpassa V."/>
            <person name="Calvo E."/>
        </authorList>
    </citation>
    <scope>NUCLEOTIDE SEQUENCE</scope>
    <source>
        <tissue evidence="2">Salivary glands</tissue>
    </source>
</reference>
<name>A0A2M4C9H1_9DIPT</name>
<proteinExistence type="predicted"/>
<evidence type="ECO:0000313" key="2">
    <source>
        <dbReference type="EMBL" id="MBW61992.1"/>
    </source>
</evidence>
<protein>
    <submittedName>
        <fullName evidence="2">Putative secreted protein</fullName>
    </submittedName>
</protein>
<evidence type="ECO:0000256" key="1">
    <source>
        <dbReference type="SAM" id="SignalP"/>
    </source>
</evidence>